<evidence type="ECO:0000313" key="2">
    <source>
        <dbReference type="Proteomes" id="UP000613580"/>
    </source>
</evidence>
<accession>A0A8H6W795</accession>
<proteinExistence type="predicted"/>
<sequence length="188" mass="20979">MAEHDQLVPQLADLAVSSHPVEIPVWITPEVDEVIKKHSGKPASHWGGLPPANFQTAGFQADLAQARHRALRGARDEEFLEKYLDPTCRHDHMSAYVPWIERYDKTIVPIPATNLDLLIWQTPASSAYRSFHVQLTQRGDTCAVDPAQHGVVIQFRELFPPNWEPVTHAEGGVHAVGGNPCSCRELVR</sequence>
<dbReference type="EMBL" id="JACAZE010000008">
    <property type="protein sequence ID" value="KAF7308384.1"/>
    <property type="molecule type" value="Genomic_DNA"/>
</dbReference>
<protein>
    <submittedName>
        <fullName evidence="1">3-hydroxy-3-methylglutaryl coenzyme A synthase</fullName>
    </submittedName>
</protein>
<evidence type="ECO:0000313" key="1">
    <source>
        <dbReference type="EMBL" id="KAF7308384.1"/>
    </source>
</evidence>
<gene>
    <name evidence="1" type="ORF">HMN09_00687000</name>
</gene>
<keyword evidence="2" id="KW-1185">Reference proteome</keyword>
<organism evidence="1 2">
    <name type="scientific">Mycena chlorophos</name>
    <name type="common">Agaric fungus</name>
    <name type="synonym">Agaricus chlorophos</name>
    <dbReference type="NCBI Taxonomy" id="658473"/>
    <lineage>
        <taxon>Eukaryota</taxon>
        <taxon>Fungi</taxon>
        <taxon>Dikarya</taxon>
        <taxon>Basidiomycota</taxon>
        <taxon>Agaricomycotina</taxon>
        <taxon>Agaricomycetes</taxon>
        <taxon>Agaricomycetidae</taxon>
        <taxon>Agaricales</taxon>
        <taxon>Marasmiineae</taxon>
        <taxon>Mycenaceae</taxon>
        <taxon>Mycena</taxon>
    </lineage>
</organism>
<dbReference type="Proteomes" id="UP000613580">
    <property type="component" value="Unassembled WGS sequence"/>
</dbReference>
<name>A0A8H6W795_MYCCL</name>
<reference evidence="1" key="1">
    <citation type="submission" date="2020-05" db="EMBL/GenBank/DDBJ databases">
        <title>Mycena genomes resolve the evolution of fungal bioluminescence.</title>
        <authorList>
            <person name="Tsai I.J."/>
        </authorList>
    </citation>
    <scope>NUCLEOTIDE SEQUENCE</scope>
    <source>
        <strain evidence="1">110903Hualien_Pintung</strain>
    </source>
</reference>
<dbReference type="OrthoDB" id="10622926at2759"/>
<comment type="caution">
    <text evidence="1">The sequence shown here is derived from an EMBL/GenBank/DDBJ whole genome shotgun (WGS) entry which is preliminary data.</text>
</comment>
<dbReference type="AlphaFoldDB" id="A0A8H6W795"/>